<feature type="transmembrane region" description="Helical" evidence="7">
    <location>
        <begin position="281"/>
        <end position="302"/>
    </location>
</feature>
<feature type="chain" id="PRO_5035431274" evidence="8">
    <location>
        <begin position="20"/>
        <end position="517"/>
    </location>
</feature>
<keyword evidence="10" id="KW-1185">Reference proteome</keyword>
<name>A0A8K0UUC5_9AGAR</name>
<evidence type="ECO:0000256" key="7">
    <source>
        <dbReference type="SAM" id="Phobius"/>
    </source>
</evidence>
<feature type="compositionally biased region" description="Low complexity" evidence="6">
    <location>
        <begin position="190"/>
        <end position="253"/>
    </location>
</feature>
<evidence type="ECO:0000313" key="9">
    <source>
        <dbReference type="EMBL" id="KAH8102715.1"/>
    </source>
</evidence>
<evidence type="ECO:0000256" key="6">
    <source>
        <dbReference type="SAM" id="MobiDB-lite"/>
    </source>
</evidence>
<accession>A0A8K0UUC5</accession>
<feature type="coiled-coil region" evidence="5">
    <location>
        <begin position="410"/>
        <end position="469"/>
    </location>
</feature>
<comment type="subcellular location">
    <subcellularLocation>
        <location evidence="1">Membrane</location>
        <topology evidence="1">Single-pass membrane protein</topology>
    </subcellularLocation>
</comment>
<feature type="compositionally biased region" description="Polar residues" evidence="6">
    <location>
        <begin position="254"/>
        <end position="267"/>
    </location>
</feature>
<organism evidence="9 10">
    <name type="scientific">Cristinia sonorae</name>
    <dbReference type="NCBI Taxonomy" id="1940300"/>
    <lineage>
        <taxon>Eukaryota</taxon>
        <taxon>Fungi</taxon>
        <taxon>Dikarya</taxon>
        <taxon>Basidiomycota</taxon>
        <taxon>Agaricomycotina</taxon>
        <taxon>Agaricomycetes</taxon>
        <taxon>Agaricomycetidae</taxon>
        <taxon>Agaricales</taxon>
        <taxon>Pleurotineae</taxon>
        <taxon>Stephanosporaceae</taxon>
        <taxon>Cristinia</taxon>
    </lineage>
</organism>
<protein>
    <submittedName>
        <fullName evidence="9">Uncharacterized protein</fullName>
    </submittedName>
</protein>
<sequence>MPFPLYFFFWLNLVAWALGRLVNLTIDDEHGDEVTGQKVIYSSDVWKQGNSCVACSARPDPSNAQDGTWHDGTYISSLEDRPLEFSFTFTGVAVYLFFIGDITTFTNVDIALDGQKVGSFNRPASPSGFEYNITAFASGSIPNQSHKIVVTSTGPDDDIILFDYAIYSTMETLKEAPPPPPPIHASDVQQTASSSSSSSSEQPSPSLSPSPTASSPTESPTRSLSSTQSFSSSPSSPSQSFPQISIIPQPSLTASPSDQDQNASAGISANDDNRHVNVGEVVGGATGGVGLVALILILMWILRRRRDRGTRTSPFTFTSGKPLGSVDSLALCGSSAGANGSTIVFRLDEIKSEPETDDDHITVLHRQLQAFRSEFERLRARSVRSSLATVGGGASVTTLPRRRETLSRAVTTLANEMTRWREDMTELRLQESEQRNSQNHYPPVQGLILDEMQRELQMLRAEIEDLRSCAQLEPLPGYSSSTNVVPRPLEIVDTPPRALPIPSSLSGVVFADNQSTC</sequence>
<reference evidence="9" key="1">
    <citation type="journal article" date="2021" name="New Phytol.">
        <title>Evolutionary innovations through gain and loss of genes in the ectomycorrhizal Boletales.</title>
        <authorList>
            <person name="Wu G."/>
            <person name="Miyauchi S."/>
            <person name="Morin E."/>
            <person name="Kuo A."/>
            <person name="Drula E."/>
            <person name="Varga T."/>
            <person name="Kohler A."/>
            <person name="Feng B."/>
            <person name="Cao Y."/>
            <person name="Lipzen A."/>
            <person name="Daum C."/>
            <person name="Hundley H."/>
            <person name="Pangilinan J."/>
            <person name="Johnson J."/>
            <person name="Barry K."/>
            <person name="LaButti K."/>
            <person name="Ng V."/>
            <person name="Ahrendt S."/>
            <person name="Min B."/>
            <person name="Choi I.G."/>
            <person name="Park H."/>
            <person name="Plett J.M."/>
            <person name="Magnuson J."/>
            <person name="Spatafora J.W."/>
            <person name="Nagy L.G."/>
            <person name="Henrissat B."/>
            <person name="Grigoriev I.V."/>
            <person name="Yang Z.L."/>
            <person name="Xu J."/>
            <person name="Martin F.M."/>
        </authorList>
    </citation>
    <scope>NUCLEOTIDE SEQUENCE</scope>
    <source>
        <strain evidence="9">KKN 215</strain>
    </source>
</reference>
<evidence type="ECO:0000256" key="5">
    <source>
        <dbReference type="SAM" id="Coils"/>
    </source>
</evidence>
<dbReference type="GO" id="GO:0016020">
    <property type="term" value="C:membrane"/>
    <property type="evidence" value="ECO:0007669"/>
    <property type="project" value="UniProtKB-SubCell"/>
</dbReference>
<evidence type="ECO:0000256" key="4">
    <source>
        <dbReference type="ARBA" id="ARBA00023136"/>
    </source>
</evidence>
<evidence type="ECO:0000256" key="1">
    <source>
        <dbReference type="ARBA" id="ARBA00004167"/>
    </source>
</evidence>
<comment type="caution">
    <text evidence="9">The sequence shown here is derived from an EMBL/GenBank/DDBJ whole genome shotgun (WGS) entry which is preliminary data.</text>
</comment>
<evidence type="ECO:0000256" key="3">
    <source>
        <dbReference type="ARBA" id="ARBA00022989"/>
    </source>
</evidence>
<dbReference type="OrthoDB" id="3245657at2759"/>
<evidence type="ECO:0000313" key="10">
    <source>
        <dbReference type="Proteomes" id="UP000813824"/>
    </source>
</evidence>
<dbReference type="GO" id="GO:0071944">
    <property type="term" value="C:cell periphery"/>
    <property type="evidence" value="ECO:0007669"/>
    <property type="project" value="UniProtKB-ARBA"/>
</dbReference>
<keyword evidence="5" id="KW-0175">Coiled coil</keyword>
<keyword evidence="2 7" id="KW-0812">Transmembrane</keyword>
<dbReference type="Proteomes" id="UP000813824">
    <property type="component" value="Unassembled WGS sequence"/>
</dbReference>
<evidence type="ECO:0000256" key="8">
    <source>
        <dbReference type="SAM" id="SignalP"/>
    </source>
</evidence>
<dbReference type="InterPro" id="IPR051694">
    <property type="entry name" value="Immunoregulatory_rcpt-like"/>
</dbReference>
<dbReference type="PANTHER" id="PTHR15549">
    <property type="entry name" value="PAIRED IMMUNOGLOBULIN-LIKE TYPE 2 RECEPTOR"/>
    <property type="match status" value="1"/>
</dbReference>
<proteinExistence type="predicted"/>
<evidence type="ECO:0000256" key="2">
    <source>
        <dbReference type="ARBA" id="ARBA00022692"/>
    </source>
</evidence>
<gene>
    <name evidence="9" type="ORF">BXZ70DRAFT_1006616</name>
</gene>
<keyword evidence="3 7" id="KW-1133">Transmembrane helix</keyword>
<dbReference type="EMBL" id="JAEVFJ010000009">
    <property type="protein sequence ID" value="KAH8102715.1"/>
    <property type="molecule type" value="Genomic_DNA"/>
</dbReference>
<keyword evidence="8" id="KW-0732">Signal</keyword>
<feature type="signal peptide" evidence="8">
    <location>
        <begin position="1"/>
        <end position="19"/>
    </location>
</feature>
<keyword evidence="4 7" id="KW-0472">Membrane</keyword>
<feature type="region of interest" description="Disordered" evidence="6">
    <location>
        <begin position="172"/>
        <end position="271"/>
    </location>
</feature>
<dbReference type="AlphaFoldDB" id="A0A8K0UUC5"/>